<dbReference type="SMART" id="SM00248">
    <property type="entry name" value="ANK"/>
    <property type="match status" value="5"/>
</dbReference>
<keyword evidence="2 3" id="KW-0040">ANK repeat</keyword>
<organism evidence="4 5">
    <name type="scientific">Littorina saxatilis</name>
    <dbReference type="NCBI Taxonomy" id="31220"/>
    <lineage>
        <taxon>Eukaryota</taxon>
        <taxon>Metazoa</taxon>
        <taxon>Spiralia</taxon>
        <taxon>Lophotrochozoa</taxon>
        <taxon>Mollusca</taxon>
        <taxon>Gastropoda</taxon>
        <taxon>Caenogastropoda</taxon>
        <taxon>Littorinimorpha</taxon>
        <taxon>Littorinoidea</taxon>
        <taxon>Littorinidae</taxon>
        <taxon>Littorina</taxon>
    </lineage>
</organism>
<dbReference type="PROSITE" id="PS50297">
    <property type="entry name" value="ANK_REP_REGION"/>
    <property type="match status" value="1"/>
</dbReference>
<dbReference type="AlphaFoldDB" id="A0AAN9GPR8"/>
<feature type="repeat" description="ANK" evidence="3">
    <location>
        <begin position="505"/>
        <end position="538"/>
    </location>
</feature>
<accession>A0AAN9GPR8</accession>
<keyword evidence="5" id="KW-1185">Reference proteome</keyword>
<dbReference type="InterPro" id="IPR036770">
    <property type="entry name" value="Ankyrin_rpt-contain_sf"/>
</dbReference>
<dbReference type="InterPro" id="IPR050776">
    <property type="entry name" value="Ank_Repeat/CDKN_Inhibitor"/>
</dbReference>
<keyword evidence="1" id="KW-0677">Repeat</keyword>
<dbReference type="EMBL" id="JBAMIC010000001">
    <property type="protein sequence ID" value="KAK7116567.1"/>
    <property type="molecule type" value="Genomic_DNA"/>
</dbReference>
<evidence type="ECO:0000256" key="1">
    <source>
        <dbReference type="ARBA" id="ARBA00022737"/>
    </source>
</evidence>
<dbReference type="PANTHER" id="PTHR24201:SF15">
    <property type="entry name" value="ANKYRIN REPEAT DOMAIN-CONTAINING PROTEIN 66"/>
    <property type="match status" value="1"/>
</dbReference>
<dbReference type="PANTHER" id="PTHR24201">
    <property type="entry name" value="ANK_REP_REGION DOMAIN-CONTAINING PROTEIN"/>
    <property type="match status" value="1"/>
</dbReference>
<reference evidence="4 5" key="1">
    <citation type="submission" date="2024-02" db="EMBL/GenBank/DDBJ databases">
        <title>Chromosome-scale genome assembly of the rough periwinkle Littorina saxatilis.</title>
        <authorList>
            <person name="De Jode A."/>
            <person name="Faria R."/>
            <person name="Formenti G."/>
            <person name="Sims Y."/>
            <person name="Smith T.P."/>
            <person name="Tracey A."/>
            <person name="Wood J.M.D."/>
            <person name="Zagrodzka Z.B."/>
            <person name="Johannesson K."/>
            <person name="Butlin R.K."/>
            <person name="Leder E.H."/>
        </authorList>
    </citation>
    <scope>NUCLEOTIDE SEQUENCE [LARGE SCALE GENOMIC DNA]</scope>
    <source>
        <strain evidence="4">Snail1</strain>
        <tissue evidence="4">Muscle</tissue>
    </source>
</reference>
<dbReference type="Proteomes" id="UP001374579">
    <property type="component" value="Unassembled WGS sequence"/>
</dbReference>
<evidence type="ECO:0000256" key="2">
    <source>
        <dbReference type="ARBA" id="ARBA00023043"/>
    </source>
</evidence>
<comment type="caution">
    <text evidence="4">The sequence shown here is derived from an EMBL/GenBank/DDBJ whole genome shotgun (WGS) entry which is preliminary data.</text>
</comment>
<name>A0AAN9GPR8_9CAEN</name>
<dbReference type="Pfam" id="PF00023">
    <property type="entry name" value="Ank"/>
    <property type="match status" value="1"/>
</dbReference>
<sequence>MNLRKTKVYQVIVNGSREAILKTMREYLKAGKDPNLRDAESGGNLLHHMIDHSPRFLDPEMASLFYMLACRDVDVDAQDHHGNTPLHRVVRHRGAFRILIALIRCGADMSIRNTEGKTAEDILQHERPQGWEEMMHWHNKFKPGLWCLLQQPQPNRKMVEHLLRCWCRLTTVKDGRVTSMKSLVENDIHKTDLLHMLEKYENTIELALAFVGGLGMIVRMWIKQGILVNFDVNTTDASYQARYPDCPDVPQPLLAATWEVNTYDAVDTIMDLHPDTSVLFAPLPDQPPKPLFFHILDSPYRPRESKLVNRVLQGANLAARNAQGQTILFEVISREEPEEIVNAILSAGVNVASRDMHGITARDFAQRLQRPNYVKLIDNHVLKLIKSKEFLKVEALILEGYELGDMKDKNGLLAVDFARKHSSRQLVEIIRLQKPIQAYVTRVFRAVEEGNQVDLQRLLSCKKYAQGKDRCGRTPLLHALSLGQRELAKHLALECPASVGLADTFGRTPLHYAYLFMDDPEILDLLERQGSSSDTNDVRGRRPVMYGRKMNRPQEHALLKQEVMDAELDIVVFQTSFEQNFHKAIRSGDLETVMKLITDLRRYGDVSRYSMTLFECVDMRREDIAIFLIKNGFRSNIWRQYSHCSPTDPMCAMMECGHSMTSLRERAQDKECFRVVRAIEDMANAPLNRERSDSGNGMHVSYRL</sequence>
<gene>
    <name evidence="4" type="ORF">V1264_002228</name>
</gene>
<dbReference type="PROSITE" id="PS50088">
    <property type="entry name" value="ANK_REPEAT"/>
    <property type="match status" value="2"/>
</dbReference>
<proteinExistence type="predicted"/>
<dbReference type="Gene3D" id="1.25.40.20">
    <property type="entry name" value="Ankyrin repeat-containing domain"/>
    <property type="match status" value="3"/>
</dbReference>
<evidence type="ECO:0000256" key="3">
    <source>
        <dbReference type="PROSITE-ProRule" id="PRU00023"/>
    </source>
</evidence>
<dbReference type="InterPro" id="IPR002110">
    <property type="entry name" value="Ankyrin_rpt"/>
</dbReference>
<feature type="repeat" description="ANK" evidence="3">
    <location>
        <begin position="81"/>
        <end position="114"/>
    </location>
</feature>
<evidence type="ECO:0000313" key="5">
    <source>
        <dbReference type="Proteomes" id="UP001374579"/>
    </source>
</evidence>
<dbReference type="Pfam" id="PF12796">
    <property type="entry name" value="Ank_2"/>
    <property type="match status" value="1"/>
</dbReference>
<evidence type="ECO:0000313" key="4">
    <source>
        <dbReference type="EMBL" id="KAK7116567.1"/>
    </source>
</evidence>
<dbReference type="SUPFAM" id="SSF48403">
    <property type="entry name" value="Ankyrin repeat"/>
    <property type="match status" value="2"/>
</dbReference>
<protein>
    <submittedName>
        <fullName evidence="4">Uncharacterized protein</fullName>
    </submittedName>
</protein>